<proteinExistence type="predicted"/>
<dbReference type="EMBL" id="MU275880">
    <property type="protein sequence ID" value="KAI0048902.1"/>
    <property type="molecule type" value="Genomic_DNA"/>
</dbReference>
<protein>
    <submittedName>
        <fullName evidence="1">Uncharacterized protein</fullName>
    </submittedName>
</protein>
<evidence type="ECO:0000313" key="1">
    <source>
        <dbReference type="EMBL" id="KAI0048902.1"/>
    </source>
</evidence>
<organism evidence="1 2">
    <name type="scientific">Auriscalpium vulgare</name>
    <dbReference type="NCBI Taxonomy" id="40419"/>
    <lineage>
        <taxon>Eukaryota</taxon>
        <taxon>Fungi</taxon>
        <taxon>Dikarya</taxon>
        <taxon>Basidiomycota</taxon>
        <taxon>Agaricomycotina</taxon>
        <taxon>Agaricomycetes</taxon>
        <taxon>Russulales</taxon>
        <taxon>Auriscalpiaceae</taxon>
        <taxon>Auriscalpium</taxon>
    </lineage>
</organism>
<name>A0ACB8RYB0_9AGAM</name>
<keyword evidence="2" id="KW-1185">Reference proteome</keyword>
<dbReference type="Proteomes" id="UP000814033">
    <property type="component" value="Unassembled WGS sequence"/>
</dbReference>
<gene>
    <name evidence="1" type="ORF">FA95DRAFT_987578</name>
</gene>
<reference evidence="1" key="2">
    <citation type="journal article" date="2022" name="New Phytol.">
        <title>Evolutionary transition to the ectomycorrhizal habit in the genomes of a hyperdiverse lineage of mushroom-forming fungi.</title>
        <authorList>
            <person name="Looney B."/>
            <person name="Miyauchi S."/>
            <person name="Morin E."/>
            <person name="Drula E."/>
            <person name="Courty P.E."/>
            <person name="Kohler A."/>
            <person name="Kuo A."/>
            <person name="LaButti K."/>
            <person name="Pangilinan J."/>
            <person name="Lipzen A."/>
            <person name="Riley R."/>
            <person name="Andreopoulos W."/>
            <person name="He G."/>
            <person name="Johnson J."/>
            <person name="Nolan M."/>
            <person name="Tritt A."/>
            <person name="Barry K.W."/>
            <person name="Grigoriev I.V."/>
            <person name="Nagy L.G."/>
            <person name="Hibbett D."/>
            <person name="Henrissat B."/>
            <person name="Matheny P.B."/>
            <person name="Labbe J."/>
            <person name="Martin F.M."/>
        </authorList>
    </citation>
    <scope>NUCLEOTIDE SEQUENCE</scope>
    <source>
        <strain evidence="1">FP105234-sp</strain>
    </source>
</reference>
<evidence type="ECO:0000313" key="2">
    <source>
        <dbReference type="Proteomes" id="UP000814033"/>
    </source>
</evidence>
<reference evidence="1" key="1">
    <citation type="submission" date="2021-02" db="EMBL/GenBank/DDBJ databases">
        <authorList>
            <consortium name="DOE Joint Genome Institute"/>
            <person name="Ahrendt S."/>
            <person name="Looney B.P."/>
            <person name="Miyauchi S."/>
            <person name="Morin E."/>
            <person name="Drula E."/>
            <person name="Courty P.E."/>
            <person name="Chicoki N."/>
            <person name="Fauchery L."/>
            <person name="Kohler A."/>
            <person name="Kuo A."/>
            <person name="Labutti K."/>
            <person name="Pangilinan J."/>
            <person name="Lipzen A."/>
            <person name="Riley R."/>
            <person name="Andreopoulos W."/>
            <person name="He G."/>
            <person name="Johnson J."/>
            <person name="Barry K.W."/>
            <person name="Grigoriev I.V."/>
            <person name="Nagy L."/>
            <person name="Hibbett D."/>
            <person name="Henrissat B."/>
            <person name="Matheny P.B."/>
            <person name="Labbe J."/>
            <person name="Martin F."/>
        </authorList>
    </citation>
    <scope>NUCLEOTIDE SEQUENCE</scope>
    <source>
        <strain evidence="1">FP105234-sp</strain>
    </source>
</reference>
<comment type="caution">
    <text evidence="1">The sequence shown here is derived from an EMBL/GenBank/DDBJ whole genome shotgun (WGS) entry which is preliminary data.</text>
</comment>
<sequence length="397" mass="44480">MSSATPSPSKRPRTEGKDNNSDNLVAVQSPDLWLKDGSIIIRTLPKGTHPTKITLFKVHKHLLGLHCSVFATLFDGPQEALEVGSEQYDGLPIMELPDDPDDVVDFLRALYFPEQTNQHTPIVALPFDKRWTAFPPAYSGILRLGTKYDAPSLKKIASAALKAQWPSTLSAWDGIQWRDTASEPSSCSAYIQYLHPDSAKVITLASSCGEYDVLTLAYYNLACYIQAIQTLASQGNPCLSRLSSDHLCKVLLGRAAMNQYMRLAVQNISRPSGSPCQGARKPSSLPLSSQKEFFFSFSTPSPVLSQAATFTTGRCQESACRTWLKNQCISFMYMVDPLSWLLWTRRAFNTDNFIRDYYLCESCHARMVASMSKIRQDFWKRLPSFFGLVRRLLVDFA</sequence>
<accession>A0ACB8RYB0</accession>